<dbReference type="PANTHER" id="PTHR11496">
    <property type="entry name" value="ALCOHOL DEHYDROGENASE"/>
    <property type="match status" value="1"/>
</dbReference>
<evidence type="ECO:0000313" key="4">
    <source>
        <dbReference type="EMBL" id="SDP61017.1"/>
    </source>
</evidence>
<evidence type="ECO:0000259" key="2">
    <source>
        <dbReference type="Pfam" id="PF00465"/>
    </source>
</evidence>
<dbReference type="STRING" id="94869.SAMN04488529_10945"/>
<dbReference type="GO" id="GO:0046872">
    <property type="term" value="F:metal ion binding"/>
    <property type="evidence" value="ECO:0007669"/>
    <property type="project" value="InterPro"/>
</dbReference>
<dbReference type="EMBL" id="FNJM01000009">
    <property type="protein sequence ID" value="SDP61017.1"/>
    <property type="molecule type" value="Genomic_DNA"/>
</dbReference>
<evidence type="ECO:0000313" key="5">
    <source>
        <dbReference type="Proteomes" id="UP000198597"/>
    </source>
</evidence>
<dbReference type="InterPro" id="IPR039697">
    <property type="entry name" value="Alcohol_dehydrogenase_Fe"/>
</dbReference>
<keyword evidence="1" id="KW-0560">Oxidoreductase</keyword>
<dbReference type="Gene3D" id="1.20.1090.10">
    <property type="entry name" value="Dehydroquinate synthase-like - alpha domain"/>
    <property type="match status" value="1"/>
</dbReference>
<dbReference type="RefSeq" id="WP_089970983.1">
    <property type="nucleotide sequence ID" value="NZ_FNJM01000009.1"/>
</dbReference>
<dbReference type="FunFam" id="3.40.50.1970:FF:000003">
    <property type="entry name" value="Alcohol dehydrogenase, iron-containing"/>
    <property type="match status" value="1"/>
</dbReference>
<dbReference type="OrthoDB" id="9804734at2"/>
<dbReference type="SUPFAM" id="SSF56796">
    <property type="entry name" value="Dehydroquinate synthase-like"/>
    <property type="match status" value="1"/>
</dbReference>
<accession>A0A1H0U413</accession>
<dbReference type="Proteomes" id="UP000198597">
    <property type="component" value="Unassembled WGS sequence"/>
</dbReference>
<feature type="domain" description="Fe-containing alcohol dehydrogenase-like C-terminal" evidence="3">
    <location>
        <begin position="186"/>
        <end position="360"/>
    </location>
</feature>
<dbReference type="CDD" id="cd08181">
    <property type="entry name" value="PPD-like"/>
    <property type="match status" value="1"/>
</dbReference>
<organism evidence="4 5">
    <name type="scientific">Clostridium gasigenes</name>
    <dbReference type="NCBI Taxonomy" id="94869"/>
    <lineage>
        <taxon>Bacteria</taxon>
        <taxon>Bacillati</taxon>
        <taxon>Bacillota</taxon>
        <taxon>Clostridia</taxon>
        <taxon>Eubacteriales</taxon>
        <taxon>Clostridiaceae</taxon>
        <taxon>Clostridium</taxon>
    </lineage>
</organism>
<protein>
    <submittedName>
        <fullName evidence="4">Alcohol dehydrogenase</fullName>
    </submittedName>
</protein>
<keyword evidence="5" id="KW-1185">Reference proteome</keyword>
<sequence length="364" mass="40975">MNFEYFMPTRILVGKNIIVNNYNEFKSFGKKAYIITGRNSSKINGSLDDVVKALEFANIEYVIFSEVEENPSLETIEKAAEIGKREKVDFIIGIGGGSPIDASKVIAIMIKNKELTKDTILQSGKLCALDVIAVPTTSGTGTETTQYAIVTDNKNKTKVNFGQEVFPKIAFLDETYTQHMNLKTTLNTAIDSLSHIVEGYLNVNANIITDALAEKSIKLWSECIEELISGEISCEIRQKLMIASTMAGIIIAQTGTSLPHGMGYPLTYFKNIPHGLANGCLYIEYLKVFKNRERVENIYKLLGLKSHSELENLLSKFTKLDIEISEEEIKIYTDAMWENKAKLKNHPENISYEELYNIYYRSLK</sequence>
<dbReference type="PANTHER" id="PTHR11496:SF103">
    <property type="entry name" value="DEHYDROGENASE, PUTATIVE-RELATED"/>
    <property type="match status" value="1"/>
</dbReference>
<name>A0A1H0U413_9CLOT</name>
<dbReference type="InterPro" id="IPR056798">
    <property type="entry name" value="ADH_Fe_C"/>
</dbReference>
<gene>
    <name evidence="4" type="ORF">SAMN04488529_10945</name>
</gene>
<dbReference type="GO" id="GO:0004022">
    <property type="term" value="F:alcohol dehydrogenase (NAD+) activity"/>
    <property type="evidence" value="ECO:0007669"/>
    <property type="project" value="TreeGrafter"/>
</dbReference>
<reference evidence="4 5" key="1">
    <citation type="submission" date="2016-10" db="EMBL/GenBank/DDBJ databases">
        <authorList>
            <person name="de Groot N.N."/>
        </authorList>
    </citation>
    <scope>NUCLEOTIDE SEQUENCE [LARGE SCALE GENOMIC DNA]</scope>
    <source>
        <strain evidence="4 5">DSM 12272</strain>
    </source>
</reference>
<dbReference type="Pfam" id="PF25137">
    <property type="entry name" value="ADH_Fe_C"/>
    <property type="match status" value="1"/>
</dbReference>
<dbReference type="Pfam" id="PF00465">
    <property type="entry name" value="Fe-ADH"/>
    <property type="match status" value="1"/>
</dbReference>
<evidence type="ECO:0000259" key="3">
    <source>
        <dbReference type="Pfam" id="PF25137"/>
    </source>
</evidence>
<proteinExistence type="predicted"/>
<dbReference type="InterPro" id="IPR001670">
    <property type="entry name" value="ADH_Fe/GldA"/>
</dbReference>
<feature type="domain" description="Alcohol dehydrogenase iron-type/glycerol dehydrogenase GldA" evidence="2">
    <location>
        <begin position="8"/>
        <end position="173"/>
    </location>
</feature>
<dbReference type="AlphaFoldDB" id="A0A1H0U413"/>
<dbReference type="Gene3D" id="3.40.50.1970">
    <property type="match status" value="1"/>
</dbReference>
<evidence type="ECO:0000256" key="1">
    <source>
        <dbReference type="ARBA" id="ARBA00023002"/>
    </source>
</evidence>